<feature type="region of interest" description="Disordered" evidence="1">
    <location>
        <begin position="88"/>
        <end position="145"/>
    </location>
</feature>
<evidence type="ECO:0000256" key="1">
    <source>
        <dbReference type="SAM" id="MobiDB-lite"/>
    </source>
</evidence>
<feature type="region of interest" description="Disordered" evidence="1">
    <location>
        <begin position="1004"/>
        <end position="1026"/>
    </location>
</feature>
<feature type="compositionally biased region" description="Acidic residues" evidence="1">
    <location>
        <begin position="1214"/>
        <end position="1225"/>
    </location>
</feature>
<feature type="compositionally biased region" description="Polar residues" evidence="1">
    <location>
        <begin position="224"/>
        <end position="235"/>
    </location>
</feature>
<feature type="region of interest" description="Disordered" evidence="1">
    <location>
        <begin position="1173"/>
        <end position="1274"/>
    </location>
</feature>
<feature type="compositionally biased region" description="Acidic residues" evidence="1">
    <location>
        <begin position="1259"/>
        <end position="1274"/>
    </location>
</feature>
<organism evidence="2 3">
    <name type="scientific">Penicillium subrubescens</name>
    <dbReference type="NCBI Taxonomy" id="1316194"/>
    <lineage>
        <taxon>Eukaryota</taxon>
        <taxon>Fungi</taxon>
        <taxon>Dikarya</taxon>
        <taxon>Ascomycota</taxon>
        <taxon>Pezizomycotina</taxon>
        <taxon>Eurotiomycetes</taxon>
        <taxon>Eurotiomycetidae</taxon>
        <taxon>Eurotiales</taxon>
        <taxon>Aspergillaceae</taxon>
        <taxon>Penicillium</taxon>
    </lineage>
</organism>
<feature type="compositionally biased region" description="Basic and acidic residues" evidence="1">
    <location>
        <begin position="431"/>
        <end position="447"/>
    </location>
</feature>
<feature type="compositionally biased region" description="Polar residues" evidence="1">
    <location>
        <begin position="597"/>
        <end position="611"/>
    </location>
</feature>
<protein>
    <recommendedName>
        <fullName evidence="4">Telomere replication protein EST3</fullName>
    </recommendedName>
</protein>
<feature type="region of interest" description="Disordered" evidence="1">
    <location>
        <begin position="1124"/>
        <end position="1161"/>
    </location>
</feature>
<feature type="compositionally biased region" description="Low complexity" evidence="1">
    <location>
        <begin position="128"/>
        <end position="138"/>
    </location>
</feature>
<feature type="compositionally biased region" description="Low complexity" evidence="1">
    <location>
        <begin position="455"/>
        <end position="464"/>
    </location>
</feature>
<feature type="compositionally biased region" description="Polar residues" evidence="1">
    <location>
        <begin position="519"/>
        <end position="552"/>
    </location>
</feature>
<evidence type="ECO:0000313" key="3">
    <source>
        <dbReference type="Proteomes" id="UP000186955"/>
    </source>
</evidence>
<dbReference type="EMBL" id="MNBE01000058">
    <property type="protein sequence ID" value="OKP14779.1"/>
    <property type="molecule type" value="Genomic_DNA"/>
</dbReference>
<proteinExistence type="predicted"/>
<evidence type="ECO:0008006" key="4">
    <source>
        <dbReference type="Google" id="ProtNLM"/>
    </source>
</evidence>
<feature type="compositionally biased region" description="Polar residues" evidence="1">
    <location>
        <begin position="702"/>
        <end position="718"/>
    </location>
</feature>
<feature type="compositionally biased region" description="Polar residues" evidence="1">
    <location>
        <begin position="272"/>
        <end position="284"/>
    </location>
</feature>
<feature type="compositionally biased region" description="Polar residues" evidence="1">
    <location>
        <begin position="255"/>
        <end position="265"/>
    </location>
</feature>
<sequence>MFPYDLSDTNLLTQNSYSNETSPKNHRIQLLDFAVVFTYSTSTPDVHLNVNRFSIDWQEGIIKGLKPTKMLRRNKAVKVLLEKAFQKAKSESLPSKSNGSIVLPANPSPPPIDQHLPESQSRPHHDVQSQQMFSQVQSHGQDVVHHTSNMDRRLQHGANELLHHLGPSSRPNSRNLAVPSMERQEQKIGSTTTRGPLRVLADGEPTANGVRRSASPSEDRSSRENSISSQPQHNTRNAHESLEVCSPQLAKRSPQKAQQGPTSPLLNPGEIANTQLPSKNASRSPSRKRHRESAEVQSEVASDDSYSRRPTQGVKLGSPSRKMQRIEETTQDKSPGAVSSDQRAVEVSHSKRNQGAEPNLKSAIDQPSVRTNPWQGLSAIRASDVNIPKDQAELLDQDLCWIPPIPGNPEPRGHVPPWLLKQWNHIARQRHELSHEDPDNIRKEERPATPASSQESILSTASESAESEPEDNYPWDGSSPVGGHQNLPPESSPIRQPMSLRREPTPKASSQRKSRDDLPQTTQSQENSQPLMQVTGQLTAPETSVPGATTSARRGKSNLDPSMDSTEGRAKDLDGSGHVEMQGSSADLEGPRLDQAPSVSEEGSSTNSDVSESVDEQADDDMQSEDASDEDSIMENSVPFALGESLPPTQCGQAEEDVRSEAQPLSQSVIDNVQVAVTPLVGNSRPQGNLGNDQAKPDSPHLQFSSQSNKHYSQSRVPNTYPYPGSHEKSLSSDGPTTSSSLRSEVYASQAEIAVPQTQSSGTNYQSQGTYDPSAHEVVLESSEPSQCHHDGPRLDSNPPAEPSNHPFASSADMSFSQLHDPTQEPMTQLSINEPMSSSHLSLFDSSAASTYQSPSKGPLEMTENPQQIPPEAPATQSAELVARRSGFIGDLEKSVEAQEVYKKFCNDYPGYTGDYGHFTELCSKLQAVRAQGLLHRSNLWDDFIIMHLQQYPSYLDSCTSQTSTEPQSYENYFTSNFSKSVNRKRSLLGYTIEVVASQFAPREVTPTQASSQMHPPSQTEAAPQYSLPEVTPTQASNLLDPPSQTGDGMNTSLATSFVDKFSNFHAHSFDEPVNHGLPVFHSGLPALDNHATSSMDTGSSSVLIKLEGSDEVDPDEILCTQTAPMSSLNDNPALYNPQPDTAESHSTDSQSAVFQDEQDDVHPTYSQVAVEQDDVHPTDSQSASVQAEQADAHPAGSQSAKFQDERGDISMAEVEETDNEEFDPDDTRHETASVELGDDTFISATSQSHADDVPETQPESEDEQQEEEKEEGENWFVSMRHIWSRNEPVWSDHPTTPFKTWAEADQNVLSERRRRGGAKILLDEKGVIRRPTHR</sequence>
<keyword evidence="3" id="KW-1185">Reference proteome</keyword>
<dbReference type="Proteomes" id="UP000186955">
    <property type="component" value="Unassembled WGS sequence"/>
</dbReference>
<feature type="compositionally biased region" description="Low complexity" evidence="1">
    <location>
        <begin position="732"/>
        <end position="744"/>
    </location>
</feature>
<comment type="caution">
    <text evidence="2">The sequence shown here is derived from an EMBL/GenBank/DDBJ whole genome shotgun (WGS) entry which is preliminary data.</text>
</comment>
<feature type="compositionally biased region" description="Basic and acidic residues" evidence="1">
    <location>
        <begin position="566"/>
        <end position="577"/>
    </location>
</feature>
<feature type="compositionally biased region" description="Polar residues" evidence="1">
    <location>
        <begin position="1179"/>
        <end position="1188"/>
    </location>
</feature>
<dbReference type="STRING" id="1316194.A0A1Q5UQP2"/>
<evidence type="ECO:0000313" key="2">
    <source>
        <dbReference type="EMBL" id="OKP14779.1"/>
    </source>
</evidence>
<feature type="region of interest" description="Disordered" evidence="1">
    <location>
        <begin position="1033"/>
        <end position="1052"/>
    </location>
</feature>
<feature type="compositionally biased region" description="Acidic residues" evidence="1">
    <location>
        <begin position="612"/>
        <end position="633"/>
    </location>
</feature>
<feature type="region of interest" description="Disordered" evidence="1">
    <location>
        <begin position="431"/>
        <end position="813"/>
    </location>
</feature>
<feature type="compositionally biased region" description="Polar residues" evidence="1">
    <location>
        <begin position="1006"/>
        <end position="1022"/>
    </location>
</feature>
<feature type="region of interest" description="Disordered" evidence="1">
    <location>
        <begin position="843"/>
        <end position="877"/>
    </location>
</feature>
<accession>A0A1Q5UQP2</accession>
<reference evidence="2 3" key="1">
    <citation type="submission" date="2016-10" db="EMBL/GenBank/DDBJ databases">
        <title>Genome sequence of the ascomycete fungus Penicillium subrubescens.</title>
        <authorList>
            <person name="De Vries R.P."/>
            <person name="Peng M."/>
            <person name="Dilokpimol A."/>
            <person name="Hilden K."/>
            <person name="Makela M.R."/>
            <person name="Grigoriev I."/>
            <person name="Riley R."/>
            <person name="Granchi Z."/>
        </authorList>
    </citation>
    <scope>NUCLEOTIDE SEQUENCE [LARGE SCALE GENOMIC DNA]</scope>
    <source>
        <strain evidence="2 3">CBS 132785</strain>
    </source>
</reference>
<feature type="compositionally biased region" description="Polar residues" evidence="1">
    <location>
        <begin position="756"/>
        <end position="771"/>
    </location>
</feature>
<name>A0A1Q5UQP2_9EURO</name>
<feature type="region of interest" description="Disordered" evidence="1">
    <location>
        <begin position="162"/>
        <end position="369"/>
    </location>
</feature>
<gene>
    <name evidence="2" type="ORF">PENSUB_5843</name>
</gene>
<dbReference type="OrthoDB" id="3538943at2759"/>